<reference evidence="1 2" key="1">
    <citation type="submission" date="2017-08" db="EMBL/GenBank/DDBJ databases">
        <title>Fine stratification of microbial communities through a metagenomic profile of the photic zone.</title>
        <authorList>
            <person name="Haro-Moreno J.M."/>
            <person name="Lopez-Perez M."/>
            <person name="De La Torre J."/>
            <person name="Picazo A."/>
            <person name="Camacho A."/>
            <person name="Rodriguez-Valera F."/>
        </authorList>
    </citation>
    <scope>NUCLEOTIDE SEQUENCE [LARGE SCALE GENOMIC DNA]</scope>
    <source>
        <strain evidence="1">MED-G24</strain>
    </source>
</reference>
<dbReference type="SUPFAM" id="SSF53383">
    <property type="entry name" value="PLP-dependent transferases"/>
    <property type="match status" value="1"/>
</dbReference>
<evidence type="ECO:0000313" key="2">
    <source>
        <dbReference type="Proteomes" id="UP000219327"/>
    </source>
</evidence>
<evidence type="ECO:0000313" key="1">
    <source>
        <dbReference type="EMBL" id="PDH36790.1"/>
    </source>
</evidence>
<dbReference type="InterPro" id="IPR024551">
    <property type="entry name" value="AspAT_Ic"/>
</dbReference>
<dbReference type="Proteomes" id="UP000219327">
    <property type="component" value="Unassembled WGS sequence"/>
</dbReference>
<organism evidence="1 2">
    <name type="scientific">OM182 bacterium MED-G24</name>
    <dbReference type="NCBI Taxonomy" id="1986255"/>
    <lineage>
        <taxon>Bacteria</taxon>
        <taxon>Pseudomonadati</taxon>
        <taxon>Pseudomonadota</taxon>
        <taxon>Gammaproteobacteria</taxon>
        <taxon>OMG group</taxon>
        <taxon>OM182 clade</taxon>
    </lineage>
</organism>
<dbReference type="PANTHER" id="PTHR43799">
    <property type="entry name" value="AMINOTRANSFERASE, PUTATIVE-RELATED"/>
    <property type="match status" value="1"/>
</dbReference>
<protein>
    <submittedName>
        <fullName evidence="1">Aminotransferase</fullName>
    </submittedName>
</protein>
<dbReference type="AlphaFoldDB" id="A0A2A5WJV3"/>
<name>A0A2A5WJV3_9GAMM</name>
<keyword evidence="1" id="KW-0808">Transferase</keyword>
<proteinExistence type="predicted"/>
<dbReference type="PANTHER" id="PTHR43799:SF1">
    <property type="entry name" value="ASPARTATE AMINOTRANSFERASE"/>
    <property type="match status" value="1"/>
</dbReference>
<dbReference type="Gene3D" id="3.40.640.10">
    <property type="entry name" value="Type I PLP-dependent aspartate aminotransferase-like (Major domain)"/>
    <property type="match status" value="1"/>
</dbReference>
<dbReference type="InterPro" id="IPR015424">
    <property type="entry name" value="PyrdxlP-dep_Trfase"/>
</dbReference>
<accession>A0A2A5WJV3</accession>
<sequence length="418" mass="46129">MTYQDLSKAELEALHASLSERLDAVKAEKLSLDLTRGKPGADQLDLSNELDGILNGFYLLQDGTDVRNYGGILGIPEAREFGAELLQVQTDEVMVGGNSSLTLMYLYLNMMMEQWQTEDHPPRFLCPVPGYDRHFAICEEFDIEMTPVPMTASGPDMDTVERLVGEDPYIKGIWCVPKYSNPTGCTYSNDTVKRMAQLPEIAGENFVIMWDNAYIAHHLTETPEPLHSIMDCCRAAQTTDSLVILASTSKITFAGAGISFLATAPEQLSLFERYLGIAMIGFDKVNQLRHVRFLKDQTGLAEHMEKHRQILAPKFNRVLSILESELGNAGIATWTQPEGGYFVSLDTMPGIAGDVIRMASDAGVKLTPAGATFPHGQDPDDRNIRIAPTFPPVEQLDKAMSVLVLCIQLCSADHLIKA</sequence>
<comment type="caution">
    <text evidence="1">The sequence shown here is derived from an EMBL/GenBank/DDBJ whole genome shotgun (WGS) entry which is preliminary data.</text>
</comment>
<keyword evidence="1" id="KW-0032">Aminotransferase</keyword>
<gene>
    <name evidence="1" type="ORF">CNE99_09140</name>
</gene>
<dbReference type="GO" id="GO:0004069">
    <property type="term" value="F:L-aspartate:2-oxoglutarate aminotransferase activity"/>
    <property type="evidence" value="ECO:0007669"/>
    <property type="project" value="InterPro"/>
</dbReference>
<dbReference type="CDD" id="cd00609">
    <property type="entry name" value="AAT_like"/>
    <property type="match status" value="1"/>
</dbReference>
<dbReference type="InterPro" id="IPR015422">
    <property type="entry name" value="PyrdxlP-dep_Trfase_small"/>
</dbReference>
<dbReference type="Pfam" id="PF12897">
    <property type="entry name" value="Asp_aminotransf"/>
    <property type="match status" value="1"/>
</dbReference>
<dbReference type="EMBL" id="NTKD01000060">
    <property type="protein sequence ID" value="PDH36790.1"/>
    <property type="molecule type" value="Genomic_DNA"/>
</dbReference>
<dbReference type="Gene3D" id="3.90.1150.10">
    <property type="entry name" value="Aspartate Aminotransferase, domain 1"/>
    <property type="match status" value="1"/>
</dbReference>
<dbReference type="InterPro" id="IPR015421">
    <property type="entry name" value="PyrdxlP-dep_Trfase_major"/>
</dbReference>